<protein>
    <submittedName>
        <fullName evidence="2">Uncharacterized protein</fullName>
    </submittedName>
</protein>
<organism evidence="2 3">
    <name type="scientific">Enterobacter agglomerans</name>
    <name type="common">Erwinia herbicola</name>
    <name type="synonym">Pantoea agglomerans</name>
    <dbReference type="NCBI Taxonomy" id="549"/>
    <lineage>
        <taxon>Bacteria</taxon>
        <taxon>Pseudomonadati</taxon>
        <taxon>Pseudomonadota</taxon>
        <taxon>Gammaproteobacteria</taxon>
        <taxon>Enterobacterales</taxon>
        <taxon>Erwiniaceae</taxon>
        <taxon>Pantoea</taxon>
        <taxon>Pantoea agglomerans group</taxon>
    </lineage>
</organism>
<evidence type="ECO:0000313" key="3">
    <source>
        <dbReference type="Proteomes" id="UP001158961"/>
    </source>
</evidence>
<dbReference type="Proteomes" id="UP001158961">
    <property type="component" value="Plasmid P4"/>
</dbReference>
<sequence length="93" mass="10162">MPMTLEDIPAVTPGGLTLTPAERLTLLENGVLTLEQRDGSTLVLWLNGSGRLYEQYYPAAPAAALERWSEEYPEAAGAHLSHDEPEHDDGFTP</sequence>
<reference evidence="2" key="1">
    <citation type="submission" date="2022-05" db="EMBL/GenBank/DDBJ databases">
        <authorList>
            <person name="Pothier F. J."/>
        </authorList>
    </citation>
    <scope>NUCLEOTIDE SEQUENCE</scope>
    <source>
        <strain evidence="2">DAPP-PG734</strain>
        <plasmid evidence="2">P4</plasmid>
    </source>
</reference>
<dbReference type="AlphaFoldDB" id="A0AAN2K9B7"/>
<name>A0AAN2K9B7_ENTAG</name>
<evidence type="ECO:0000256" key="1">
    <source>
        <dbReference type="SAM" id="MobiDB-lite"/>
    </source>
</evidence>
<dbReference type="RefSeq" id="WP_017802806.1">
    <property type="nucleotide sequence ID" value="NZ_JNVA01000074.1"/>
</dbReference>
<geneLocation type="plasmid" evidence="2 3">
    <name>P4</name>
</geneLocation>
<feature type="compositionally biased region" description="Basic and acidic residues" evidence="1">
    <location>
        <begin position="80"/>
        <end position="93"/>
    </location>
</feature>
<feature type="region of interest" description="Disordered" evidence="1">
    <location>
        <begin position="72"/>
        <end position="93"/>
    </location>
</feature>
<dbReference type="EMBL" id="OW970319">
    <property type="protein sequence ID" value="CAH6385574.1"/>
    <property type="molecule type" value="Genomic_DNA"/>
</dbReference>
<gene>
    <name evidence="2" type="ORF">DAPPPG734_25760</name>
</gene>
<accession>A0AAN2K9B7</accession>
<evidence type="ECO:0000313" key="2">
    <source>
        <dbReference type="EMBL" id="CAH6385574.1"/>
    </source>
</evidence>
<keyword evidence="2" id="KW-0614">Plasmid</keyword>
<proteinExistence type="predicted"/>